<evidence type="ECO:0000313" key="5">
    <source>
        <dbReference type="Proteomes" id="UP000593892"/>
    </source>
</evidence>
<sequence>MAFSGWLNPIRSLGWIERLFAVFFTLSAILYWRGGLDSLPGLLLLLVTVFFGFATIWRVGVRLVRRAIWRLRNRLIVAYLFIAVVPILLLAVLTITGAWMISGQIAAYLLNMEMDRRVNSLRQTAVSLARVSAQSRAEAVKRSGFIFHDRYPGLQILVHDQDGKEVRYPEDARLEVPPPGHLESAGLVVRDKTFFLWAHTGGPKTEVVILVPVTRTFLQSLVPQLGDIQLAPIGLTAEEARELDYRLHPPVPEEAVNAATVAATGVPSPTSFLDFRLKWGVRLGVPVWEKPGVSRTNFLGVVTRISGPMKIVFSADTGTDVPSLLVFFTFCGIVFLVVEVISFYIGVSLSRTMTLAVHELYEATVHIREGDLTHRIQVNGNDQLAELGTSFNIMAGNLERLLQSEKERQKMQAELEIAREVQDQLHPKPMSGLGSLRVTSFCTAARMVSGDYFDYQTISDSQLALVIGDVAGKGISAALLMATLQSALRCELRHSTEMATAAAVGMGEGYAAPRVSPSQLVSNLNQHLYLSTAPEKYATFFFSVYDEVSSTLSYTNGGHLSPILVRDGKATLLDSNGLVVGAFPFAEYSESRVKLEAGDLLVCYTDGITEPENAYGEMFGEDRLIALLLAHADKDGAEIAARIVEEVTKWTASSELQDDMTLLLARKV</sequence>
<feature type="transmembrane region" description="Helical" evidence="2">
    <location>
        <begin position="77"/>
        <end position="101"/>
    </location>
</feature>
<keyword evidence="5" id="KW-1185">Reference proteome</keyword>
<dbReference type="InterPro" id="IPR036457">
    <property type="entry name" value="PPM-type-like_dom_sf"/>
</dbReference>
<evidence type="ECO:0000256" key="2">
    <source>
        <dbReference type="SAM" id="Phobius"/>
    </source>
</evidence>
<dbReference type="PROSITE" id="PS50885">
    <property type="entry name" value="HAMP"/>
    <property type="match status" value="1"/>
</dbReference>
<dbReference type="CDD" id="cd06225">
    <property type="entry name" value="HAMP"/>
    <property type="match status" value="1"/>
</dbReference>
<dbReference type="AlphaFoldDB" id="A0A7S7SK33"/>
<dbReference type="Pfam" id="PF07228">
    <property type="entry name" value="SpoIIE"/>
    <property type="match status" value="1"/>
</dbReference>
<dbReference type="PANTHER" id="PTHR43156:SF2">
    <property type="entry name" value="STAGE II SPORULATION PROTEIN E"/>
    <property type="match status" value="1"/>
</dbReference>
<dbReference type="InterPro" id="IPR001932">
    <property type="entry name" value="PPM-type_phosphatase-like_dom"/>
</dbReference>
<dbReference type="Gene3D" id="3.60.40.10">
    <property type="entry name" value="PPM-type phosphatase domain"/>
    <property type="match status" value="1"/>
</dbReference>
<accession>A0A7S7SK33</accession>
<dbReference type="Pfam" id="PF00672">
    <property type="entry name" value="HAMP"/>
    <property type="match status" value="1"/>
</dbReference>
<feature type="domain" description="HAMP" evidence="3">
    <location>
        <begin position="351"/>
        <end position="403"/>
    </location>
</feature>
<dbReference type="SMART" id="SM00304">
    <property type="entry name" value="HAMP"/>
    <property type="match status" value="1"/>
</dbReference>
<keyword evidence="2" id="KW-0812">Transmembrane</keyword>
<dbReference type="SUPFAM" id="SSF158472">
    <property type="entry name" value="HAMP domain-like"/>
    <property type="match status" value="1"/>
</dbReference>
<dbReference type="GO" id="GO:0016020">
    <property type="term" value="C:membrane"/>
    <property type="evidence" value="ECO:0007669"/>
    <property type="project" value="InterPro"/>
</dbReference>
<keyword evidence="2" id="KW-0472">Membrane</keyword>
<organism evidence="4 5">
    <name type="scientific">Paludibaculum fermentans</name>
    <dbReference type="NCBI Taxonomy" id="1473598"/>
    <lineage>
        <taxon>Bacteria</taxon>
        <taxon>Pseudomonadati</taxon>
        <taxon>Acidobacteriota</taxon>
        <taxon>Terriglobia</taxon>
        <taxon>Bryobacterales</taxon>
        <taxon>Bryobacteraceae</taxon>
        <taxon>Paludibaculum</taxon>
    </lineage>
</organism>
<keyword evidence="2" id="KW-1133">Transmembrane helix</keyword>
<feature type="transmembrane region" description="Helical" evidence="2">
    <location>
        <begin position="12"/>
        <end position="32"/>
    </location>
</feature>
<reference evidence="4 5" key="1">
    <citation type="submission" date="2020-10" db="EMBL/GenBank/DDBJ databases">
        <title>Complete genome sequence of Paludibaculum fermentans P105T, a facultatively anaerobic acidobacterium capable of dissimilatory Fe(III) reduction.</title>
        <authorList>
            <person name="Dedysh S.N."/>
            <person name="Beletsky A.V."/>
            <person name="Kulichevskaya I.S."/>
            <person name="Mardanov A.V."/>
            <person name="Ravin N.V."/>
        </authorList>
    </citation>
    <scope>NUCLEOTIDE SEQUENCE [LARGE SCALE GENOMIC DNA]</scope>
    <source>
        <strain evidence="4 5">P105</strain>
    </source>
</reference>
<protein>
    <submittedName>
        <fullName evidence="4">SpoIIE family protein phosphatase</fullName>
    </submittedName>
</protein>
<evidence type="ECO:0000256" key="1">
    <source>
        <dbReference type="ARBA" id="ARBA00022801"/>
    </source>
</evidence>
<dbReference type="GO" id="GO:0007165">
    <property type="term" value="P:signal transduction"/>
    <property type="evidence" value="ECO:0007669"/>
    <property type="project" value="InterPro"/>
</dbReference>
<evidence type="ECO:0000313" key="4">
    <source>
        <dbReference type="EMBL" id="QOY87353.1"/>
    </source>
</evidence>
<keyword evidence="1" id="KW-0378">Hydrolase</keyword>
<dbReference type="Gene3D" id="6.10.340.10">
    <property type="match status" value="1"/>
</dbReference>
<dbReference type="EMBL" id="CP063849">
    <property type="protein sequence ID" value="QOY87353.1"/>
    <property type="molecule type" value="Genomic_DNA"/>
</dbReference>
<name>A0A7S7SK33_PALFE</name>
<evidence type="ECO:0000259" key="3">
    <source>
        <dbReference type="PROSITE" id="PS50885"/>
    </source>
</evidence>
<dbReference type="RefSeq" id="WP_194449022.1">
    <property type="nucleotide sequence ID" value="NZ_CP063849.1"/>
</dbReference>
<dbReference type="SUPFAM" id="SSF81606">
    <property type="entry name" value="PP2C-like"/>
    <property type="match status" value="1"/>
</dbReference>
<dbReference type="KEGG" id="pfer:IRI77_32085"/>
<feature type="transmembrane region" description="Helical" evidence="2">
    <location>
        <begin position="324"/>
        <end position="345"/>
    </location>
</feature>
<dbReference type="SMART" id="SM00331">
    <property type="entry name" value="PP2C_SIG"/>
    <property type="match status" value="1"/>
</dbReference>
<dbReference type="InterPro" id="IPR003660">
    <property type="entry name" value="HAMP_dom"/>
</dbReference>
<feature type="transmembrane region" description="Helical" evidence="2">
    <location>
        <begin position="38"/>
        <end position="57"/>
    </location>
</feature>
<dbReference type="InterPro" id="IPR052016">
    <property type="entry name" value="Bact_Sigma-Reg"/>
</dbReference>
<dbReference type="GO" id="GO:0016791">
    <property type="term" value="F:phosphatase activity"/>
    <property type="evidence" value="ECO:0007669"/>
    <property type="project" value="TreeGrafter"/>
</dbReference>
<proteinExistence type="predicted"/>
<gene>
    <name evidence="4" type="ORF">IRI77_32085</name>
</gene>
<dbReference type="PANTHER" id="PTHR43156">
    <property type="entry name" value="STAGE II SPORULATION PROTEIN E-RELATED"/>
    <property type="match status" value="1"/>
</dbReference>
<dbReference type="Proteomes" id="UP000593892">
    <property type="component" value="Chromosome"/>
</dbReference>